<evidence type="ECO:0000256" key="6">
    <source>
        <dbReference type="ARBA" id="ARBA00022824"/>
    </source>
</evidence>
<evidence type="ECO:0000256" key="4">
    <source>
        <dbReference type="ARBA" id="ARBA00022679"/>
    </source>
</evidence>
<keyword evidence="6" id="KW-0256">Endoplasmic reticulum</keyword>
<organism evidence="11 12">
    <name type="scientific">Pteropus alecto</name>
    <name type="common">Black flying fox</name>
    <dbReference type="NCBI Taxonomy" id="9402"/>
    <lineage>
        <taxon>Eukaryota</taxon>
        <taxon>Metazoa</taxon>
        <taxon>Chordata</taxon>
        <taxon>Craniata</taxon>
        <taxon>Vertebrata</taxon>
        <taxon>Euteleostomi</taxon>
        <taxon>Mammalia</taxon>
        <taxon>Eutheria</taxon>
        <taxon>Laurasiatheria</taxon>
        <taxon>Chiroptera</taxon>
        <taxon>Yinpterochiroptera</taxon>
        <taxon>Pteropodoidea</taxon>
        <taxon>Pteropodidae</taxon>
        <taxon>Pteropodinae</taxon>
        <taxon>Pteropus</taxon>
    </lineage>
</organism>
<dbReference type="STRING" id="9402.L5K8V0"/>
<dbReference type="EMBL" id="KB030994">
    <property type="protein sequence ID" value="ELK06903.1"/>
    <property type="molecule type" value="Genomic_DNA"/>
</dbReference>
<evidence type="ECO:0000256" key="2">
    <source>
        <dbReference type="ARBA" id="ARBA00005420"/>
    </source>
</evidence>
<evidence type="ECO:0000313" key="12">
    <source>
        <dbReference type="Proteomes" id="UP000010552"/>
    </source>
</evidence>
<evidence type="ECO:0000313" key="11">
    <source>
        <dbReference type="EMBL" id="ELK06903.1"/>
    </source>
</evidence>
<reference evidence="12" key="1">
    <citation type="journal article" date="2013" name="Science">
        <title>Comparative analysis of bat genomes provides insight into the evolution of flight and immunity.</title>
        <authorList>
            <person name="Zhang G."/>
            <person name="Cowled C."/>
            <person name="Shi Z."/>
            <person name="Huang Z."/>
            <person name="Bishop-Lilly K.A."/>
            <person name="Fang X."/>
            <person name="Wynne J.W."/>
            <person name="Xiong Z."/>
            <person name="Baker M.L."/>
            <person name="Zhao W."/>
            <person name="Tachedjian M."/>
            <person name="Zhu Y."/>
            <person name="Zhou P."/>
            <person name="Jiang X."/>
            <person name="Ng J."/>
            <person name="Yang L."/>
            <person name="Wu L."/>
            <person name="Xiao J."/>
            <person name="Feng Y."/>
            <person name="Chen Y."/>
            <person name="Sun X."/>
            <person name="Zhang Y."/>
            <person name="Marsh G.A."/>
            <person name="Crameri G."/>
            <person name="Broder C.C."/>
            <person name="Frey K.G."/>
            <person name="Wang L.F."/>
            <person name="Wang J."/>
        </authorList>
    </citation>
    <scope>NUCLEOTIDE SEQUENCE [LARGE SCALE GENOMIC DNA]</scope>
</reference>
<dbReference type="Pfam" id="PF03982">
    <property type="entry name" value="DAGAT"/>
    <property type="match status" value="1"/>
</dbReference>
<evidence type="ECO:0000256" key="1">
    <source>
        <dbReference type="ARBA" id="ARBA00004477"/>
    </source>
</evidence>
<keyword evidence="9" id="KW-0472">Membrane</keyword>
<dbReference type="PANTHER" id="PTHR12317:SF36">
    <property type="entry name" value="2-ACYLGLYCEROL O-ACYLTRANSFERASE 3"/>
    <property type="match status" value="1"/>
</dbReference>
<sequence>MASLSSSLGFFSLLQSAKLYHIPIYRDYIMSCGECSINHQSLDFILSQPQLGQVVVIVVGGAHESLYAITGEHHLILQNHKGFVYLALRASIVPVYSFGENDVFRLKVFAKGSWQHLYQTTCQKLKGFAPCLFWDHGLFLANSWGLLPFPVPITTVVPPHVVV</sequence>
<keyword evidence="10 11" id="KW-0012">Acyltransferase</keyword>
<keyword evidence="3" id="KW-0444">Lipid biosynthesis</keyword>
<dbReference type="GO" id="GO:0005789">
    <property type="term" value="C:endoplasmic reticulum membrane"/>
    <property type="evidence" value="ECO:0007669"/>
    <property type="project" value="UniProtKB-SubCell"/>
</dbReference>
<proteinExistence type="inferred from homology"/>
<dbReference type="GO" id="GO:0019432">
    <property type="term" value="P:triglyceride biosynthetic process"/>
    <property type="evidence" value="ECO:0007669"/>
    <property type="project" value="TreeGrafter"/>
</dbReference>
<keyword evidence="8" id="KW-0443">Lipid metabolism</keyword>
<evidence type="ECO:0000256" key="3">
    <source>
        <dbReference type="ARBA" id="ARBA00022516"/>
    </source>
</evidence>
<dbReference type="AlphaFoldDB" id="L5K8V0"/>
<dbReference type="eggNOG" id="KOG0831">
    <property type="taxonomic scope" value="Eukaryota"/>
</dbReference>
<comment type="subcellular location">
    <subcellularLocation>
        <location evidence="1">Endoplasmic reticulum membrane</location>
        <topology evidence="1">Multi-pass membrane protein</topology>
    </subcellularLocation>
</comment>
<protein>
    <submittedName>
        <fullName evidence="11">2-acylglycerol O-acyltransferase 3</fullName>
    </submittedName>
</protein>
<keyword evidence="4 11" id="KW-0808">Transferase</keyword>
<comment type="similarity">
    <text evidence="2">Belongs to the diacylglycerol acyltransferase family.</text>
</comment>
<evidence type="ECO:0000256" key="5">
    <source>
        <dbReference type="ARBA" id="ARBA00022692"/>
    </source>
</evidence>
<keyword evidence="12" id="KW-1185">Reference proteome</keyword>
<dbReference type="InterPro" id="IPR007130">
    <property type="entry name" value="DAGAT"/>
</dbReference>
<dbReference type="GO" id="GO:0004144">
    <property type="term" value="F:diacylglycerol O-acyltransferase activity"/>
    <property type="evidence" value="ECO:0007669"/>
    <property type="project" value="TreeGrafter"/>
</dbReference>
<name>L5K8V0_PTEAL</name>
<evidence type="ECO:0000256" key="7">
    <source>
        <dbReference type="ARBA" id="ARBA00022989"/>
    </source>
</evidence>
<keyword evidence="5" id="KW-0812">Transmembrane</keyword>
<evidence type="ECO:0000256" key="10">
    <source>
        <dbReference type="ARBA" id="ARBA00023315"/>
    </source>
</evidence>
<dbReference type="PANTHER" id="PTHR12317">
    <property type="entry name" value="DIACYLGLYCEROL O-ACYLTRANSFERASE"/>
    <property type="match status" value="1"/>
</dbReference>
<accession>L5K8V0</accession>
<evidence type="ECO:0000256" key="9">
    <source>
        <dbReference type="ARBA" id="ARBA00023136"/>
    </source>
</evidence>
<keyword evidence="7" id="KW-1133">Transmembrane helix</keyword>
<gene>
    <name evidence="11" type="ORF">PAL_GLEAN10012057</name>
</gene>
<dbReference type="Proteomes" id="UP000010552">
    <property type="component" value="Unassembled WGS sequence"/>
</dbReference>
<dbReference type="InParanoid" id="L5K8V0"/>
<evidence type="ECO:0000256" key="8">
    <source>
        <dbReference type="ARBA" id="ARBA00023098"/>
    </source>
</evidence>